<dbReference type="PANTHER" id="PTHR21137">
    <property type="entry name" value="ODORANT RECEPTOR"/>
    <property type="match status" value="1"/>
</dbReference>
<dbReference type="AlphaFoldDB" id="A0A4E0RQY5"/>
<feature type="transmembrane region" description="Helical" evidence="10">
    <location>
        <begin position="60"/>
        <end position="82"/>
    </location>
</feature>
<feature type="non-terminal residue" evidence="11">
    <location>
        <position position="1"/>
    </location>
</feature>
<feature type="transmembrane region" description="Helical" evidence="10">
    <location>
        <begin position="127"/>
        <end position="145"/>
    </location>
</feature>
<keyword evidence="9" id="KW-0807">Transducer</keyword>
<dbReference type="Proteomes" id="UP000297026">
    <property type="component" value="Unassembled WGS sequence"/>
</dbReference>
<evidence type="ECO:0000256" key="2">
    <source>
        <dbReference type="ARBA" id="ARBA00022475"/>
    </source>
</evidence>
<accession>A0A4E0RQY5</accession>
<dbReference type="GO" id="GO:0005549">
    <property type="term" value="F:odorant binding"/>
    <property type="evidence" value="ECO:0007669"/>
    <property type="project" value="InterPro"/>
</dbReference>
<evidence type="ECO:0000256" key="8">
    <source>
        <dbReference type="ARBA" id="ARBA00023170"/>
    </source>
</evidence>
<dbReference type="InterPro" id="IPR004117">
    <property type="entry name" value="7tm6_olfct_rcpt"/>
</dbReference>
<reference evidence="11" key="1">
    <citation type="submission" date="2019-02" db="EMBL/GenBank/DDBJ databases">
        <title>Genome of the parasitoid wasp Diachasma alloeum, an emerging model for ecological speciation and transitions to asexual reproduction.</title>
        <authorList>
            <person name="Robertson H.M."/>
            <person name="Walden K.K."/>
            <person name="Tvedte E.S."/>
            <person name="Hood G.R."/>
            <person name="Feder J.L."/>
            <person name="Forbes A.A."/>
            <person name="Logsdon J.M."/>
            <person name="Mcelroy K.E."/>
        </authorList>
    </citation>
    <scope>NUCLEOTIDE SEQUENCE [LARGE SCALE GENOMIC DNA]</scope>
    <source>
        <strain evidence="11">Michigan</strain>
    </source>
</reference>
<evidence type="ECO:0000256" key="7">
    <source>
        <dbReference type="ARBA" id="ARBA00023136"/>
    </source>
</evidence>
<keyword evidence="4 10" id="KW-0812">Transmembrane</keyword>
<evidence type="ECO:0000256" key="6">
    <source>
        <dbReference type="ARBA" id="ARBA00022989"/>
    </source>
</evidence>
<evidence type="ECO:0000313" key="11">
    <source>
        <dbReference type="EMBL" id="THK33254.1"/>
    </source>
</evidence>
<protein>
    <submittedName>
        <fullName evidence="11">Odorant receptor 160NTE</fullName>
    </submittedName>
</protein>
<evidence type="ECO:0000256" key="5">
    <source>
        <dbReference type="ARBA" id="ARBA00022725"/>
    </source>
</evidence>
<gene>
    <name evidence="11" type="primary">Or160NTE</name>
    <name evidence="11" type="ORF">DALL_DALL000463</name>
</gene>
<dbReference type="GO" id="GO:0005886">
    <property type="term" value="C:plasma membrane"/>
    <property type="evidence" value="ECO:0007669"/>
    <property type="project" value="UniProtKB-SubCell"/>
</dbReference>
<dbReference type="PANTHER" id="PTHR21137:SF35">
    <property type="entry name" value="ODORANT RECEPTOR 19A-RELATED"/>
    <property type="match status" value="1"/>
</dbReference>
<dbReference type="GO" id="GO:0007165">
    <property type="term" value="P:signal transduction"/>
    <property type="evidence" value="ECO:0007669"/>
    <property type="project" value="UniProtKB-KW"/>
</dbReference>
<keyword evidence="7 10" id="KW-0472">Membrane</keyword>
<evidence type="ECO:0000256" key="4">
    <source>
        <dbReference type="ARBA" id="ARBA00022692"/>
    </source>
</evidence>
<evidence type="ECO:0000256" key="10">
    <source>
        <dbReference type="SAM" id="Phobius"/>
    </source>
</evidence>
<evidence type="ECO:0000313" key="12">
    <source>
        <dbReference type="Proteomes" id="UP000297026"/>
    </source>
</evidence>
<keyword evidence="12" id="KW-1185">Reference proteome</keyword>
<evidence type="ECO:0000256" key="3">
    <source>
        <dbReference type="ARBA" id="ARBA00022606"/>
    </source>
</evidence>
<keyword evidence="6 10" id="KW-1133">Transmembrane helix</keyword>
<comment type="subcellular location">
    <subcellularLocation>
        <location evidence="1">Cell membrane</location>
        <topology evidence="1">Multi-pass membrane protein</topology>
    </subcellularLocation>
</comment>
<keyword evidence="5" id="KW-0552">Olfaction</keyword>
<proteinExistence type="predicted"/>
<dbReference type="Pfam" id="PF02949">
    <property type="entry name" value="7tm_6"/>
    <property type="match status" value="1"/>
</dbReference>
<keyword evidence="3" id="KW-0716">Sensory transduction</keyword>
<keyword evidence="2" id="KW-1003">Cell membrane</keyword>
<evidence type="ECO:0000256" key="1">
    <source>
        <dbReference type="ARBA" id="ARBA00004651"/>
    </source>
</evidence>
<name>A0A4E0RQY5_9HYME</name>
<sequence length="252" mass="28628">SVTLYSASVIFCLFPLKPLILDIVCPLNDSRPKTFALQTDYSIYGINANDNHFMITMHGLFTVTILIHFIVTIDTFMLIIVLHCCGLFESIRADFFPERQYKIVCDGIIIHHRAITLAESIETSFTIMYGFLVLITMILISVVGLQTIMNFNDPTEVIRCAAFGATLSLHLFFISMPGQELYDHSNRASEIIYSCNWSGMSLKAKRLISIMLMRSMKPMRMTAAKFYPQNMESFGKVLKTSFSFFTVMLSSQ</sequence>
<organism evidence="11 12">
    <name type="scientific">Diachasma alloeum</name>
    <dbReference type="NCBI Taxonomy" id="454923"/>
    <lineage>
        <taxon>Eukaryota</taxon>
        <taxon>Metazoa</taxon>
        <taxon>Ecdysozoa</taxon>
        <taxon>Arthropoda</taxon>
        <taxon>Hexapoda</taxon>
        <taxon>Insecta</taxon>
        <taxon>Pterygota</taxon>
        <taxon>Neoptera</taxon>
        <taxon>Endopterygota</taxon>
        <taxon>Hymenoptera</taxon>
        <taxon>Apocrita</taxon>
        <taxon>Ichneumonoidea</taxon>
        <taxon>Braconidae</taxon>
        <taxon>Opiinae</taxon>
        <taxon>Diachasma</taxon>
    </lineage>
</organism>
<feature type="transmembrane region" description="Helical" evidence="10">
    <location>
        <begin position="157"/>
        <end position="176"/>
    </location>
</feature>
<evidence type="ECO:0000256" key="9">
    <source>
        <dbReference type="ARBA" id="ARBA00023224"/>
    </source>
</evidence>
<keyword evidence="8 11" id="KW-0675">Receptor</keyword>
<dbReference type="GO" id="GO:0004984">
    <property type="term" value="F:olfactory receptor activity"/>
    <property type="evidence" value="ECO:0007669"/>
    <property type="project" value="InterPro"/>
</dbReference>
<dbReference type="EMBL" id="ML160359">
    <property type="protein sequence ID" value="THK33254.1"/>
    <property type="molecule type" value="Genomic_DNA"/>
</dbReference>